<dbReference type="Proteomes" id="UP000720189">
    <property type="component" value="Unassembled WGS sequence"/>
</dbReference>
<dbReference type="AlphaFoldDB" id="A0A9P9R9F1"/>
<organism evidence="1 2">
    <name type="scientific">Fusarium redolens</name>
    <dbReference type="NCBI Taxonomy" id="48865"/>
    <lineage>
        <taxon>Eukaryota</taxon>
        <taxon>Fungi</taxon>
        <taxon>Dikarya</taxon>
        <taxon>Ascomycota</taxon>
        <taxon>Pezizomycotina</taxon>
        <taxon>Sordariomycetes</taxon>
        <taxon>Hypocreomycetidae</taxon>
        <taxon>Hypocreales</taxon>
        <taxon>Nectriaceae</taxon>
        <taxon>Fusarium</taxon>
        <taxon>Fusarium redolens species complex</taxon>
    </lineage>
</organism>
<name>A0A9P9R9F1_FUSRE</name>
<dbReference type="RefSeq" id="XP_046057480.1">
    <property type="nucleotide sequence ID" value="XM_046191438.1"/>
</dbReference>
<proteinExistence type="predicted"/>
<protein>
    <submittedName>
        <fullName evidence="1">Uncharacterized protein</fullName>
    </submittedName>
</protein>
<dbReference type="GeneID" id="70221392"/>
<evidence type="ECO:0000313" key="1">
    <source>
        <dbReference type="EMBL" id="KAH7270712.1"/>
    </source>
</evidence>
<sequence length="90" mass="10276">MSRRASCISNLLTVTICGFQREPLQYRPVWRHELPSHGLDIHGLIVAQHDRIISKLPSDLALFMKRGLKWPKHSTMTPSYDKPRSLGAGR</sequence>
<evidence type="ECO:0000313" key="2">
    <source>
        <dbReference type="Proteomes" id="UP000720189"/>
    </source>
</evidence>
<gene>
    <name evidence="1" type="ORF">BKA55DRAFT_552506</name>
</gene>
<comment type="caution">
    <text evidence="1">The sequence shown here is derived from an EMBL/GenBank/DDBJ whole genome shotgun (WGS) entry which is preliminary data.</text>
</comment>
<dbReference type="EMBL" id="JAGMUX010000001">
    <property type="protein sequence ID" value="KAH7270712.1"/>
    <property type="molecule type" value="Genomic_DNA"/>
</dbReference>
<reference evidence="1" key="1">
    <citation type="journal article" date="2021" name="Nat. Commun.">
        <title>Genetic determinants of endophytism in the Arabidopsis root mycobiome.</title>
        <authorList>
            <person name="Mesny F."/>
            <person name="Miyauchi S."/>
            <person name="Thiergart T."/>
            <person name="Pickel B."/>
            <person name="Atanasova L."/>
            <person name="Karlsson M."/>
            <person name="Huettel B."/>
            <person name="Barry K.W."/>
            <person name="Haridas S."/>
            <person name="Chen C."/>
            <person name="Bauer D."/>
            <person name="Andreopoulos W."/>
            <person name="Pangilinan J."/>
            <person name="LaButti K."/>
            <person name="Riley R."/>
            <person name="Lipzen A."/>
            <person name="Clum A."/>
            <person name="Drula E."/>
            <person name="Henrissat B."/>
            <person name="Kohler A."/>
            <person name="Grigoriev I.V."/>
            <person name="Martin F.M."/>
            <person name="Hacquard S."/>
        </authorList>
    </citation>
    <scope>NUCLEOTIDE SEQUENCE</scope>
    <source>
        <strain evidence="1">MPI-CAGE-AT-0023</strain>
    </source>
</reference>
<keyword evidence="2" id="KW-1185">Reference proteome</keyword>
<accession>A0A9P9R9F1</accession>
<dbReference type="OrthoDB" id="5077844at2759"/>